<gene>
    <name evidence="5" type="ORF">GGQ80_001530</name>
</gene>
<dbReference type="GO" id="GO:0009231">
    <property type="term" value="P:riboflavin biosynthetic process"/>
    <property type="evidence" value="ECO:0007669"/>
    <property type="project" value="InterPro"/>
</dbReference>
<dbReference type="InterPro" id="IPR024072">
    <property type="entry name" value="DHFR-like_dom_sf"/>
</dbReference>
<evidence type="ECO:0000256" key="3">
    <source>
        <dbReference type="ARBA" id="ARBA00023002"/>
    </source>
</evidence>
<dbReference type="PANTHER" id="PTHR38011:SF7">
    <property type="entry name" value="2,5-DIAMINO-6-RIBOSYLAMINO-4(3H)-PYRIMIDINONE 5'-PHOSPHATE REDUCTASE"/>
    <property type="match status" value="1"/>
</dbReference>
<name>A0A840FI51_9SPHN</name>
<evidence type="ECO:0000256" key="2">
    <source>
        <dbReference type="ARBA" id="ARBA00022857"/>
    </source>
</evidence>
<protein>
    <submittedName>
        <fullName evidence="5">Riboflavin biosynthesis pyrimidine reductase</fullName>
    </submittedName>
</protein>
<dbReference type="Gene3D" id="3.40.430.10">
    <property type="entry name" value="Dihydrofolate Reductase, subunit A"/>
    <property type="match status" value="1"/>
</dbReference>
<reference evidence="5 6" key="1">
    <citation type="submission" date="2020-08" db="EMBL/GenBank/DDBJ databases">
        <title>Genomic Encyclopedia of Type Strains, Phase IV (KMG-IV): sequencing the most valuable type-strain genomes for metagenomic binning, comparative biology and taxonomic classification.</title>
        <authorList>
            <person name="Goeker M."/>
        </authorList>
    </citation>
    <scope>NUCLEOTIDE SEQUENCE [LARGE SCALE GENOMIC DNA]</scope>
    <source>
        <strain evidence="5 6">YC6723</strain>
    </source>
</reference>
<dbReference type="PANTHER" id="PTHR38011">
    <property type="entry name" value="DIHYDROFOLATE REDUCTASE FAMILY PROTEIN (AFU_ORTHOLOGUE AFUA_8G06820)"/>
    <property type="match status" value="1"/>
</dbReference>
<evidence type="ECO:0000256" key="1">
    <source>
        <dbReference type="ARBA" id="ARBA00005104"/>
    </source>
</evidence>
<keyword evidence="2" id="KW-0521">NADP</keyword>
<accession>A0A840FI51</accession>
<evidence type="ECO:0000313" key="5">
    <source>
        <dbReference type="EMBL" id="MBB4153628.1"/>
    </source>
</evidence>
<dbReference type="AlphaFoldDB" id="A0A840FI51"/>
<comment type="pathway">
    <text evidence="1">Cofactor biosynthesis; riboflavin biosynthesis.</text>
</comment>
<dbReference type="GO" id="GO:0008703">
    <property type="term" value="F:5-amino-6-(5-phosphoribosylamino)uracil reductase activity"/>
    <property type="evidence" value="ECO:0007669"/>
    <property type="project" value="InterPro"/>
</dbReference>
<evidence type="ECO:0000259" key="4">
    <source>
        <dbReference type="Pfam" id="PF01872"/>
    </source>
</evidence>
<evidence type="ECO:0000313" key="6">
    <source>
        <dbReference type="Proteomes" id="UP000529795"/>
    </source>
</evidence>
<feature type="domain" description="Bacterial bifunctional deaminase-reductase C-terminal" evidence="4">
    <location>
        <begin position="5"/>
        <end position="189"/>
    </location>
</feature>
<keyword evidence="3" id="KW-0560">Oxidoreductase</keyword>
<dbReference type="Pfam" id="PF01872">
    <property type="entry name" value="RibD_C"/>
    <property type="match status" value="1"/>
</dbReference>
<dbReference type="EMBL" id="JACIEV010000003">
    <property type="protein sequence ID" value="MBB4153628.1"/>
    <property type="molecule type" value="Genomic_DNA"/>
</dbReference>
<dbReference type="Proteomes" id="UP000529795">
    <property type="component" value="Unassembled WGS sequence"/>
</dbReference>
<organism evidence="5 6">
    <name type="scientific">Sphingomonas jinjuensis</name>
    <dbReference type="NCBI Taxonomy" id="535907"/>
    <lineage>
        <taxon>Bacteria</taxon>
        <taxon>Pseudomonadati</taxon>
        <taxon>Pseudomonadota</taxon>
        <taxon>Alphaproteobacteria</taxon>
        <taxon>Sphingomonadales</taxon>
        <taxon>Sphingomonadaceae</taxon>
        <taxon>Sphingomonas</taxon>
    </lineage>
</organism>
<dbReference type="InterPro" id="IPR002734">
    <property type="entry name" value="RibDG_C"/>
</dbReference>
<dbReference type="RefSeq" id="WP_183983320.1">
    <property type="nucleotide sequence ID" value="NZ_JACIEV010000003.1"/>
</dbReference>
<proteinExistence type="predicted"/>
<dbReference type="InterPro" id="IPR050765">
    <property type="entry name" value="Riboflavin_Biosynth_HTPR"/>
</dbReference>
<comment type="caution">
    <text evidence="5">The sequence shown here is derived from an EMBL/GenBank/DDBJ whole genome shotgun (WGS) entry which is preliminary data.</text>
</comment>
<keyword evidence="6" id="KW-1185">Reference proteome</keyword>
<sequence>MTDRPTVICLMQSSLDGGLHPSKFTASPDGGPKEWSSLYEALHDELNGDAWLVGRTTMAEMAKGTAHPPATPVTVERPHHFANRDAKPYAIAVDTRGELHFGGDNVGGDHAVVLLGNGVRDEHLAELAGDGVSYIVADAKHLDLADALVTLRRELGIERLMLEGGAQIVGSFLAAGLVDELHVIVAPALDAREDMEGFVVHRSDGLAGKVRLSFAACKPLDHGAVLLSYEVLASSSSPHMAED</sequence>
<dbReference type="SUPFAM" id="SSF53597">
    <property type="entry name" value="Dihydrofolate reductase-like"/>
    <property type="match status" value="1"/>
</dbReference>